<evidence type="ECO:0000259" key="3">
    <source>
        <dbReference type="Pfam" id="PF02230"/>
    </source>
</evidence>
<reference evidence="4 5" key="1">
    <citation type="submission" date="2018-12" db="EMBL/GenBank/DDBJ databases">
        <authorList>
            <person name="Criscuolo A."/>
        </authorList>
    </citation>
    <scope>NUCLEOTIDE SEQUENCE [LARGE SCALE GENOMIC DNA]</scope>
    <source>
        <strain evidence="4">ACIP1116281</strain>
    </source>
</reference>
<dbReference type="Pfam" id="PF02230">
    <property type="entry name" value="Abhydrolase_2"/>
    <property type="match status" value="1"/>
</dbReference>
<dbReference type="InterPro" id="IPR003140">
    <property type="entry name" value="PLipase/COase/thioEstase"/>
</dbReference>
<evidence type="ECO:0000256" key="2">
    <source>
        <dbReference type="ARBA" id="ARBA00022801"/>
    </source>
</evidence>
<dbReference type="InterPro" id="IPR050565">
    <property type="entry name" value="LYPA1-2/EST-like"/>
</dbReference>
<protein>
    <submittedName>
        <fullName evidence="4">Putative hydrolase</fullName>
    </submittedName>
</protein>
<dbReference type="AlphaFoldDB" id="A0A3S4CC41"/>
<sequence length="218" mass="23107">MAAATGLRRGASGSAVKALCVFVHGRGQSPEEMESHVLKRLWATNVAFTLPRAPRGAWYDAKAVDPISSTTRAQLEEALGLLGDEIAALRADYPGLPLLLAGFSQGACLSLEYVCRGQDAPDALAALTGCRVGTTSCDRPLAAPADLPVYLSGSDADPWIPVTASAEAMLELGRQKLQLRTDLFPGRGHEVSPPEIAMLETMLTDLGNGHKPRFNATR</sequence>
<dbReference type="PANTHER" id="PTHR10655:SF17">
    <property type="entry name" value="LYSOPHOSPHOLIPASE-LIKE PROTEIN 1"/>
    <property type="match status" value="1"/>
</dbReference>
<evidence type="ECO:0000313" key="4">
    <source>
        <dbReference type="EMBL" id="VDS03804.1"/>
    </source>
</evidence>
<organism evidence="4 5">
    <name type="scientific">Devosia equisanguinis</name>
    <dbReference type="NCBI Taxonomy" id="2490941"/>
    <lineage>
        <taxon>Bacteria</taxon>
        <taxon>Pseudomonadati</taxon>
        <taxon>Pseudomonadota</taxon>
        <taxon>Alphaproteobacteria</taxon>
        <taxon>Hyphomicrobiales</taxon>
        <taxon>Devosiaceae</taxon>
        <taxon>Devosia</taxon>
    </lineage>
</organism>
<proteinExistence type="inferred from homology"/>
<dbReference type="Gene3D" id="3.40.50.1820">
    <property type="entry name" value="alpha/beta hydrolase"/>
    <property type="match status" value="1"/>
</dbReference>
<evidence type="ECO:0000256" key="1">
    <source>
        <dbReference type="ARBA" id="ARBA00006499"/>
    </source>
</evidence>
<name>A0A3S4CC41_9HYPH</name>
<keyword evidence="2 4" id="KW-0378">Hydrolase</keyword>
<gene>
    <name evidence="4" type="ORF">DEVEQU_00933</name>
</gene>
<dbReference type="SUPFAM" id="SSF53474">
    <property type="entry name" value="alpha/beta-Hydrolases"/>
    <property type="match status" value="1"/>
</dbReference>
<dbReference type="RefSeq" id="WP_126149405.1">
    <property type="nucleotide sequence ID" value="NZ_JBHTMH010000001.1"/>
</dbReference>
<accession>A0A3S4CC41</accession>
<keyword evidence="5" id="KW-1185">Reference proteome</keyword>
<dbReference type="EMBL" id="UZWD01000015">
    <property type="protein sequence ID" value="VDS03804.1"/>
    <property type="molecule type" value="Genomic_DNA"/>
</dbReference>
<dbReference type="InterPro" id="IPR029058">
    <property type="entry name" value="AB_hydrolase_fold"/>
</dbReference>
<evidence type="ECO:0000313" key="5">
    <source>
        <dbReference type="Proteomes" id="UP000268844"/>
    </source>
</evidence>
<dbReference type="Proteomes" id="UP000268844">
    <property type="component" value="Unassembled WGS sequence"/>
</dbReference>
<dbReference type="GO" id="GO:0016787">
    <property type="term" value="F:hydrolase activity"/>
    <property type="evidence" value="ECO:0007669"/>
    <property type="project" value="UniProtKB-KW"/>
</dbReference>
<feature type="domain" description="Phospholipase/carboxylesterase/thioesterase" evidence="3">
    <location>
        <begin position="14"/>
        <end position="203"/>
    </location>
</feature>
<comment type="similarity">
    <text evidence="1">Belongs to the AB hydrolase superfamily. AB hydrolase 2 family.</text>
</comment>
<dbReference type="PANTHER" id="PTHR10655">
    <property type="entry name" value="LYSOPHOSPHOLIPASE-RELATED"/>
    <property type="match status" value="1"/>
</dbReference>
<dbReference type="OrthoDB" id="9801763at2"/>